<dbReference type="Gene3D" id="3.60.9.10">
    <property type="entry name" value="Aldehyde ferredoxin oxidoreductase, N-terminal domain"/>
    <property type="match status" value="1"/>
</dbReference>
<evidence type="ECO:0000313" key="11">
    <source>
        <dbReference type="Proteomes" id="UP000239430"/>
    </source>
</evidence>
<evidence type="ECO:0000256" key="6">
    <source>
        <dbReference type="ARBA" id="ARBA00023004"/>
    </source>
</evidence>
<dbReference type="InterPro" id="IPR013985">
    <property type="entry name" value="Ald_Fedxn_OxRdtase_dom3"/>
</dbReference>
<keyword evidence="11" id="KW-1185">Reference proteome</keyword>
<protein>
    <submittedName>
        <fullName evidence="10">Oxidoreductase YdhV</fullName>
        <ecNumber evidence="10">1.-.-.-</ecNumber>
    </submittedName>
</protein>
<evidence type="ECO:0000313" key="10">
    <source>
        <dbReference type="EMBL" id="PRR75641.1"/>
    </source>
</evidence>
<dbReference type="PANTHER" id="PTHR30038:SF0">
    <property type="entry name" value="TUNGSTEN-CONTAINING ALDEHYDE FERREDOXIN OXIDOREDUCTASE"/>
    <property type="match status" value="1"/>
</dbReference>
<dbReference type="EC" id="1.-.-.-" evidence="10"/>
<proteinExistence type="inferred from homology"/>
<keyword evidence="6" id="KW-0408">Iron</keyword>
<gene>
    <name evidence="10" type="primary">ydhV_3</name>
    <name evidence="10" type="ORF">MOST_08240</name>
</gene>
<dbReference type="InterPro" id="IPR051919">
    <property type="entry name" value="W-dependent_AOR"/>
</dbReference>
<evidence type="ECO:0000259" key="9">
    <source>
        <dbReference type="SMART" id="SM00790"/>
    </source>
</evidence>
<organism evidence="10 11">
    <name type="scientific">Neomoorella stamsii</name>
    <dbReference type="NCBI Taxonomy" id="1266720"/>
    <lineage>
        <taxon>Bacteria</taxon>
        <taxon>Bacillati</taxon>
        <taxon>Bacillota</taxon>
        <taxon>Clostridia</taxon>
        <taxon>Neomoorellales</taxon>
        <taxon>Neomoorellaceae</taxon>
        <taxon>Neomoorella</taxon>
    </lineage>
</organism>
<dbReference type="SUPFAM" id="SSF56228">
    <property type="entry name" value="Aldehyde ferredoxin oxidoreductase, N-terminal domain"/>
    <property type="match status" value="1"/>
</dbReference>
<dbReference type="Gene3D" id="1.10.569.10">
    <property type="entry name" value="Aldehyde Ferredoxin Oxidoreductase Protein, subunit A, domain 2"/>
    <property type="match status" value="1"/>
</dbReference>
<dbReference type="RefSeq" id="WP_054935757.1">
    <property type="nucleotide sequence ID" value="NZ_PVXL01000025.1"/>
</dbReference>
<dbReference type="AlphaFoldDB" id="A0A9X7J5N5"/>
<dbReference type="SMART" id="SM00790">
    <property type="entry name" value="AFOR_N"/>
    <property type="match status" value="1"/>
</dbReference>
<dbReference type="GO" id="GO:0051539">
    <property type="term" value="F:4 iron, 4 sulfur cluster binding"/>
    <property type="evidence" value="ECO:0007669"/>
    <property type="project" value="UniProtKB-KW"/>
</dbReference>
<dbReference type="GO" id="GO:0009055">
    <property type="term" value="F:electron transfer activity"/>
    <property type="evidence" value="ECO:0007669"/>
    <property type="project" value="InterPro"/>
</dbReference>
<dbReference type="InterPro" id="IPR036503">
    <property type="entry name" value="Ald_Fedxn_OxRdtase_N_sf"/>
</dbReference>
<evidence type="ECO:0000256" key="7">
    <source>
        <dbReference type="ARBA" id="ARBA00023014"/>
    </source>
</evidence>
<evidence type="ECO:0000256" key="3">
    <source>
        <dbReference type="ARBA" id="ARBA00022485"/>
    </source>
</evidence>
<dbReference type="InterPro" id="IPR013983">
    <property type="entry name" value="Ald_Fedxn_OxRdtase_N"/>
</dbReference>
<dbReference type="Pfam" id="PF01314">
    <property type="entry name" value="AFOR_C"/>
    <property type="match status" value="1"/>
</dbReference>
<dbReference type="Pfam" id="PF02730">
    <property type="entry name" value="AFOR_N"/>
    <property type="match status" value="1"/>
</dbReference>
<feature type="domain" description="Aldehyde ferredoxin oxidoreductase N-terminal" evidence="9">
    <location>
        <begin position="5"/>
        <end position="209"/>
    </location>
</feature>
<dbReference type="Gene3D" id="1.10.599.10">
    <property type="entry name" value="Aldehyde Ferredoxin Oxidoreductase Protein, subunit A, domain 3"/>
    <property type="match status" value="1"/>
</dbReference>
<evidence type="ECO:0000256" key="5">
    <source>
        <dbReference type="ARBA" id="ARBA00023002"/>
    </source>
</evidence>
<dbReference type="Proteomes" id="UP000239430">
    <property type="component" value="Unassembled WGS sequence"/>
</dbReference>
<keyword evidence="4" id="KW-0479">Metal-binding</keyword>
<reference evidence="10 11" key="1">
    <citation type="submission" date="2018-03" db="EMBL/GenBank/DDBJ databases">
        <title>Genome sequence of Moorella stamsii DSM 26217.</title>
        <authorList>
            <person name="Poehlein A."/>
            <person name="Daniel R."/>
        </authorList>
    </citation>
    <scope>NUCLEOTIDE SEQUENCE [LARGE SCALE GENOMIC DNA]</scope>
    <source>
        <strain evidence="11">DSM 26217</strain>
    </source>
</reference>
<dbReference type="InterPro" id="IPR036021">
    <property type="entry name" value="Tungsten_al_ferr_oxy-like_C"/>
</dbReference>
<accession>A0A9X7J5N5</accession>
<comment type="similarity">
    <text evidence="2">Belongs to the AOR/FOR family.</text>
</comment>
<keyword evidence="3" id="KW-0004">4Fe-4S</keyword>
<evidence type="ECO:0000256" key="1">
    <source>
        <dbReference type="ARBA" id="ARBA00001966"/>
    </source>
</evidence>
<dbReference type="SUPFAM" id="SSF48310">
    <property type="entry name" value="Aldehyde ferredoxin oxidoreductase, C-terminal domains"/>
    <property type="match status" value="1"/>
</dbReference>
<dbReference type="GO" id="GO:0016625">
    <property type="term" value="F:oxidoreductase activity, acting on the aldehyde or oxo group of donors, iron-sulfur protein as acceptor"/>
    <property type="evidence" value="ECO:0007669"/>
    <property type="project" value="InterPro"/>
</dbReference>
<dbReference type="GO" id="GO:0046872">
    <property type="term" value="F:metal ion binding"/>
    <property type="evidence" value="ECO:0007669"/>
    <property type="project" value="UniProtKB-KW"/>
</dbReference>
<comment type="caution">
    <text evidence="10">The sequence shown here is derived from an EMBL/GenBank/DDBJ whole genome shotgun (WGS) entry which is preliminary data.</text>
</comment>
<evidence type="ECO:0000256" key="8">
    <source>
        <dbReference type="ARBA" id="ARBA00049934"/>
    </source>
</evidence>
<dbReference type="PANTHER" id="PTHR30038">
    <property type="entry name" value="ALDEHYDE FERREDOXIN OXIDOREDUCTASE"/>
    <property type="match status" value="1"/>
</dbReference>
<dbReference type="InterPro" id="IPR013984">
    <property type="entry name" value="Ald_Fedxn_OxRdtase_dom2"/>
</dbReference>
<dbReference type="InterPro" id="IPR001203">
    <property type="entry name" value="OxRdtase_Ald_Fedxn_C"/>
</dbReference>
<dbReference type="EMBL" id="PVXL01000025">
    <property type="protein sequence ID" value="PRR75641.1"/>
    <property type="molecule type" value="Genomic_DNA"/>
</dbReference>
<comment type="cofactor">
    <cofactor evidence="1">
        <name>[4Fe-4S] cluster</name>
        <dbReference type="ChEBI" id="CHEBI:49883"/>
    </cofactor>
</comment>
<keyword evidence="5 10" id="KW-0560">Oxidoreductase</keyword>
<evidence type="ECO:0000256" key="2">
    <source>
        <dbReference type="ARBA" id="ARBA00011032"/>
    </source>
</evidence>
<keyword evidence="7" id="KW-0411">Iron-sulfur</keyword>
<name>A0A9X7J5N5_9FIRM</name>
<comment type="cofactor">
    <cofactor evidence="8">
        <name>tungstopterin</name>
        <dbReference type="ChEBI" id="CHEBI:30402"/>
    </cofactor>
</comment>
<sequence>MLGGYAGKILWVDLTTRQWRTEDVTEEMARKWIGGSGWAAAIVPKMVPASADPLGPENILGFFTGPLTGTMVPSSGRHSVAGKSPLTGIWGEASVGGSWGKALKHAGYDALILTGQATEPVYLWINEETVEIRPAGSLWGLDTYEIEEAVREQTHPKAEVCSIGPAGERLARIAGLFTDGREGRAAARCGLGAVAGSKKVKAIAVYGQKNPPLVHKEELLKRIKAALPAIKERTKGLANFGTAGLVIPCEQLGDFPVKNWSLGSWEEGAQKISGVQLAERFLTGRFHCAGCPIGCGRRIAINQGRYTSVNGGGPEYETLGVFGGSCLIDDLEAICYANELCNRYGIDTIDAGNLVAFSIEAFEKGIISKQDTGGRELKWGDPDTLIGLIKEMGEGQGFGAILAEGFPALAQRYGDAVKEMGITAKGLSFPSHEPRAYNSIAVGYATANRGACHLEAFSHAFERNVSMPDLGINQPLDRFASEGKGVMVAQAQNLMMVFDSIAACKFLLFGGVTPTIISEWLSLATGVEWNKDDLLKCGERIFNQKRLFNIHCGISRKDDTLPERILKQPRGSGGAATNLPPLETMLDEYYSFRGWDANGIPTEAKLRELGLV</sequence>
<evidence type="ECO:0000256" key="4">
    <source>
        <dbReference type="ARBA" id="ARBA00022723"/>
    </source>
</evidence>